<proteinExistence type="inferred from homology"/>
<protein>
    <recommendedName>
        <fullName evidence="6">Glycogen synthase</fullName>
        <ecNumber evidence="6">2.4.1.21</ecNumber>
    </recommendedName>
    <alternativeName>
        <fullName evidence="6">Starch [bacterial glycogen] synthase</fullName>
    </alternativeName>
</protein>
<evidence type="ECO:0000259" key="7">
    <source>
        <dbReference type="Pfam" id="PF08323"/>
    </source>
</evidence>
<dbReference type="Proteomes" id="UP000635726">
    <property type="component" value="Unassembled WGS sequence"/>
</dbReference>
<gene>
    <name evidence="6 8" type="primary">glgA</name>
    <name evidence="8" type="ORF">GCM10008939_01300</name>
</gene>
<keyword evidence="9" id="KW-1185">Reference proteome</keyword>
<evidence type="ECO:0000256" key="5">
    <source>
        <dbReference type="ARBA" id="ARBA00023056"/>
    </source>
</evidence>
<keyword evidence="5 6" id="KW-0320">Glycogen biosynthesis</keyword>
<evidence type="ECO:0000313" key="9">
    <source>
        <dbReference type="Proteomes" id="UP000635726"/>
    </source>
</evidence>
<dbReference type="EMBL" id="BMOE01000001">
    <property type="protein sequence ID" value="GGJ61307.1"/>
    <property type="molecule type" value="Genomic_DNA"/>
</dbReference>
<dbReference type="GO" id="GO:0004373">
    <property type="term" value="F:alpha-1,4-glucan glucosyltransferase (UDP-glucose donor) activity"/>
    <property type="evidence" value="ECO:0007669"/>
    <property type="project" value="InterPro"/>
</dbReference>
<organism evidence="8 9">
    <name type="scientific">Deinococcus aquiradiocola</name>
    <dbReference type="NCBI Taxonomy" id="393059"/>
    <lineage>
        <taxon>Bacteria</taxon>
        <taxon>Thermotogati</taxon>
        <taxon>Deinococcota</taxon>
        <taxon>Deinococci</taxon>
        <taxon>Deinococcales</taxon>
        <taxon>Deinococcaceae</taxon>
        <taxon>Deinococcus</taxon>
    </lineage>
</organism>
<comment type="catalytic activity">
    <reaction evidence="1 6">
        <text>[(1-&gt;4)-alpha-D-glucosyl](n) + ADP-alpha-D-glucose = [(1-&gt;4)-alpha-D-glucosyl](n+1) + ADP + H(+)</text>
        <dbReference type="Rhea" id="RHEA:18189"/>
        <dbReference type="Rhea" id="RHEA-COMP:9584"/>
        <dbReference type="Rhea" id="RHEA-COMP:9587"/>
        <dbReference type="ChEBI" id="CHEBI:15378"/>
        <dbReference type="ChEBI" id="CHEBI:15444"/>
        <dbReference type="ChEBI" id="CHEBI:57498"/>
        <dbReference type="ChEBI" id="CHEBI:456216"/>
        <dbReference type="EC" id="2.4.1.21"/>
    </reaction>
</comment>
<dbReference type="EC" id="2.4.1.21" evidence="6"/>
<reference evidence="8" key="1">
    <citation type="journal article" date="2014" name="Int. J. Syst. Evol. Microbiol.">
        <title>Complete genome sequence of Corynebacterium casei LMG S-19264T (=DSM 44701T), isolated from a smear-ripened cheese.</title>
        <authorList>
            <consortium name="US DOE Joint Genome Institute (JGI-PGF)"/>
            <person name="Walter F."/>
            <person name="Albersmeier A."/>
            <person name="Kalinowski J."/>
            <person name="Ruckert C."/>
        </authorList>
    </citation>
    <scope>NUCLEOTIDE SEQUENCE</scope>
    <source>
        <strain evidence="8">JCM 14371</strain>
    </source>
</reference>
<dbReference type="InterPro" id="IPR011835">
    <property type="entry name" value="GS/SS"/>
</dbReference>
<sequence length="449" mass="48586">MQLLLIASEVFPFSRTGGLADVMAALPESLVRLGVDVTVLSPWWQSLHGQPTEVWRGSVPHGGRLQPGAVRVGEVRAAGVRYLFLGTPDFERPGLYAEDDVERFLRWGNLVLPTLQSMGLTFDLVHGHDWAAGTVVAHARAAGLRSVYTIHNLQYQGRWNFAEGAAWSGLPAAMLPDAEFYGDLNLMKAGLVFSDHVTTVSPTYAREITTREYGEGLEGVLQARDAAGALTGILNGLDLDRWNPAADPDVLPMTARSGKPANVAALRAEFLLDDAPILSAVSRLVSQKGLDLLVEALPDVTRDWNVVVLGSGDPLLEAALKGWAQHPRVRYVSGMNEALAHRLYAGSDAFCMPSRFEPCGLSQMISMRYGTLPVVRETGGLVDSVPSDVGFRFSGGGAGDLSAALHAARLAWDDRPGWQARVARGMALDFSWEASARRYVDVYRQVLGA</sequence>
<dbReference type="Pfam" id="PF13692">
    <property type="entry name" value="Glyco_trans_1_4"/>
    <property type="match status" value="1"/>
</dbReference>
<evidence type="ECO:0000256" key="6">
    <source>
        <dbReference type="HAMAP-Rule" id="MF_00484"/>
    </source>
</evidence>
<dbReference type="GO" id="GO:0005978">
    <property type="term" value="P:glycogen biosynthetic process"/>
    <property type="evidence" value="ECO:0007669"/>
    <property type="project" value="UniProtKB-UniRule"/>
</dbReference>
<evidence type="ECO:0000313" key="8">
    <source>
        <dbReference type="EMBL" id="GGJ61307.1"/>
    </source>
</evidence>
<comment type="similarity">
    <text evidence="2 6">Belongs to the glycosyltransferase 1 family. Bacterial/plant glycogen synthase subfamily.</text>
</comment>
<keyword evidence="3 6" id="KW-0328">Glycosyltransferase</keyword>
<dbReference type="NCBIfam" id="TIGR02095">
    <property type="entry name" value="glgA"/>
    <property type="match status" value="1"/>
</dbReference>
<dbReference type="GO" id="GO:0009011">
    <property type="term" value="F:alpha-1,4-glucan glucosyltransferase (ADP-glucose donor) activity"/>
    <property type="evidence" value="ECO:0007669"/>
    <property type="project" value="UniProtKB-UniRule"/>
</dbReference>
<feature type="binding site" evidence="6">
    <location>
        <position position="15"/>
    </location>
    <ligand>
        <name>ADP-alpha-D-glucose</name>
        <dbReference type="ChEBI" id="CHEBI:57498"/>
    </ligand>
</feature>
<reference evidence="8" key="2">
    <citation type="submission" date="2020-09" db="EMBL/GenBank/DDBJ databases">
        <authorList>
            <person name="Sun Q."/>
            <person name="Ohkuma M."/>
        </authorList>
    </citation>
    <scope>NUCLEOTIDE SEQUENCE</scope>
    <source>
        <strain evidence="8">JCM 14371</strain>
    </source>
</reference>
<comment type="pathway">
    <text evidence="6">Glycan biosynthesis; glycogen biosynthesis.</text>
</comment>
<evidence type="ECO:0000256" key="3">
    <source>
        <dbReference type="ARBA" id="ARBA00022676"/>
    </source>
</evidence>
<keyword evidence="4 6" id="KW-0808">Transferase</keyword>
<dbReference type="AlphaFoldDB" id="A0A917UJJ0"/>
<dbReference type="SUPFAM" id="SSF53756">
    <property type="entry name" value="UDP-Glycosyltransferase/glycogen phosphorylase"/>
    <property type="match status" value="1"/>
</dbReference>
<evidence type="ECO:0000256" key="1">
    <source>
        <dbReference type="ARBA" id="ARBA00001478"/>
    </source>
</evidence>
<dbReference type="Gene3D" id="3.40.50.2000">
    <property type="entry name" value="Glycogen Phosphorylase B"/>
    <property type="match status" value="2"/>
</dbReference>
<dbReference type="CDD" id="cd03791">
    <property type="entry name" value="GT5_Glycogen_synthase_DULL1-like"/>
    <property type="match status" value="1"/>
</dbReference>
<accession>A0A917UJJ0</accession>
<comment type="function">
    <text evidence="6">Synthesizes alpha-1,4-glucan chains using ADP-glucose.</text>
</comment>
<name>A0A917UJJ0_9DEIO</name>
<evidence type="ECO:0000256" key="2">
    <source>
        <dbReference type="ARBA" id="ARBA00010281"/>
    </source>
</evidence>
<feature type="domain" description="Starch synthase catalytic" evidence="7">
    <location>
        <begin position="3"/>
        <end position="222"/>
    </location>
</feature>
<dbReference type="PANTHER" id="PTHR45825:SF11">
    <property type="entry name" value="ALPHA AMYLASE DOMAIN-CONTAINING PROTEIN"/>
    <property type="match status" value="1"/>
</dbReference>
<dbReference type="RefSeq" id="WP_188960308.1">
    <property type="nucleotide sequence ID" value="NZ_BMOE01000001.1"/>
</dbReference>
<comment type="caution">
    <text evidence="8">The sequence shown here is derived from an EMBL/GenBank/DDBJ whole genome shotgun (WGS) entry which is preliminary data.</text>
</comment>
<dbReference type="InterPro" id="IPR013534">
    <property type="entry name" value="Starch_synth_cat_dom"/>
</dbReference>
<evidence type="ECO:0000256" key="4">
    <source>
        <dbReference type="ARBA" id="ARBA00022679"/>
    </source>
</evidence>
<dbReference type="HAMAP" id="MF_00484">
    <property type="entry name" value="Glycogen_synth"/>
    <property type="match status" value="1"/>
</dbReference>
<dbReference type="PANTHER" id="PTHR45825">
    <property type="entry name" value="GRANULE-BOUND STARCH SYNTHASE 1, CHLOROPLASTIC/AMYLOPLASTIC"/>
    <property type="match status" value="1"/>
</dbReference>
<dbReference type="Pfam" id="PF08323">
    <property type="entry name" value="Glyco_transf_5"/>
    <property type="match status" value="1"/>
</dbReference>